<dbReference type="EMBL" id="CP003989">
    <property type="protein sequence ID" value="AGA34741.1"/>
    <property type="molecule type" value="Genomic_DNA"/>
</dbReference>
<reference evidence="1" key="1">
    <citation type="submission" date="2015-12" db="EMBL/GenBank/DDBJ databases">
        <authorList>
            <person name="Tikhonova T.V."/>
            <person name="Pavlov A.R."/>
            <person name="Beletsky A.V."/>
            <person name="Mardanov A.V."/>
            <person name="Sorokin D.Y."/>
            <person name="Ravin N.V."/>
            <person name="Popov V.O."/>
        </authorList>
    </citation>
    <scope>NUCLEOTIDE SEQUENCE</scope>
    <source>
        <strain evidence="1">DSM 14787</strain>
    </source>
</reference>
<dbReference type="PATRIC" id="fig|1255043.3.peg.3132"/>
<keyword evidence="2" id="KW-1185">Reference proteome</keyword>
<accession>L0E262</accession>
<proteinExistence type="predicted"/>
<protein>
    <submittedName>
        <fullName evidence="1">Uncharacterized protein</fullName>
    </submittedName>
</protein>
<dbReference type="Proteomes" id="UP000010809">
    <property type="component" value="Chromosome"/>
</dbReference>
<dbReference type="STRING" id="1255043.TVNIR_3105"/>
<name>L0E262_THIND</name>
<dbReference type="KEGG" id="tni:TVNIR_3105"/>
<evidence type="ECO:0000313" key="1">
    <source>
        <dbReference type="EMBL" id="AGA34741.1"/>
    </source>
</evidence>
<dbReference type="AlphaFoldDB" id="L0E262"/>
<sequence>MSCLAGTLPAAARCCESQLRPLSRRPQPGPSPIQADLVNCTCFQ</sequence>
<gene>
    <name evidence="1" type="ordered locus">TVNIR_3105</name>
</gene>
<evidence type="ECO:0000313" key="2">
    <source>
        <dbReference type="Proteomes" id="UP000010809"/>
    </source>
</evidence>
<organism evidence="1 2">
    <name type="scientific">Thioalkalivibrio nitratireducens (strain DSM 14787 / UNIQEM 213 / ALEN2)</name>
    <dbReference type="NCBI Taxonomy" id="1255043"/>
    <lineage>
        <taxon>Bacteria</taxon>
        <taxon>Pseudomonadati</taxon>
        <taxon>Pseudomonadota</taxon>
        <taxon>Gammaproteobacteria</taxon>
        <taxon>Chromatiales</taxon>
        <taxon>Ectothiorhodospiraceae</taxon>
        <taxon>Thioalkalivibrio</taxon>
    </lineage>
</organism>
<dbReference type="HOGENOM" id="CLU_3223267_0_0_6"/>